<evidence type="ECO:0000313" key="3">
    <source>
        <dbReference type="Proteomes" id="UP001216579"/>
    </source>
</evidence>
<feature type="signal peptide" evidence="1">
    <location>
        <begin position="1"/>
        <end position="27"/>
    </location>
</feature>
<gene>
    <name evidence="2" type="ORF">P3G67_05655</name>
</gene>
<protein>
    <recommendedName>
        <fullName evidence="4">Secreted protein</fullName>
    </recommendedName>
</protein>
<comment type="caution">
    <text evidence="2">The sequence shown here is derived from an EMBL/GenBank/DDBJ whole genome shotgun (WGS) entry which is preliminary data.</text>
</comment>
<evidence type="ECO:0000313" key="2">
    <source>
        <dbReference type="EMBL" id="MDF3288723.1"/>
    </source>
</evidence>
<evidence type="ECO:0000256" key="1">
    <source>
        <dbReference type="SAM" id="SignalP"/>
    </source>
</evidence>
<accession>A0ABT5ZFW0</accession>
<feature type="chain" id="PRO_5046980702" description="Secreted protein" evidence="1">
    <location>
        <begin position="28"/>
        <end position="95"/>
    </location>
</feature>
<reference evidence="2 3" key="1">
    <citation type="submission" date="2023-03" db="EMBL/GenBank/DDBJ databases">
        <title>Draft genome sequence of Streptomyces sp. RB6PN23 isolated from peat swamp forest in Thailand.</title>
        <authorList>
            <person name="Klaysubun C."/>
            <person name="Duangmal K."/>
        </authorList>
    </citation>
    <scope>NUCLEOTIDE SEQUENCE [LARGE SCALE GENOMIC DNA]</scope>
    <source>
        <strain evidence="2 3">RB6PN23</strain>
    </source>
</reference>
<organism evidence="2 3">
    <name type="scientific">Streptomyces silvisoli</name>
    <dbReference type="NCBI Taxonomy" id="3034235"/>
    <lineage>
        <taxon>Bacteria</taxon>
        <taxon>Bacillati</taxon>
        <taxon>Actinomycetota</taxon>
        <taxon>Actinomycetes</taxon>
        <taxon>Kitasatosporales</taxon>
        <taxon>Streptomycetaceae</taxon>
        <taxon>Streptomyces</taxon>
    </lineage>
</organism>
<keyword evidence="3" id="KW-1185">Reference proteome</keyword>
<dbReference type="RefSeq" id="WP_276092477.1">
    <property type="nucleotide sequence ID" value="NZ_JARJBC010000003.1"/>
</dbReference>
<dbReference type="EMBL" id="JARJBC010000003">
    <property type="protein sequence ID" value="MDF3288723.1"/>
    <property type="molecule type" value="Genomic_DNA"/>
</dbReference>
<keyword evidence="1" id="KW-0732">Signal</keyword>
<name>A0ABT5ZFW0_9ACTN</name>
<sequence>MRRIATALGAVVTAGTLALAIPGSAYAATGNLVINGVGHNNPSGCFATGTLASLIVNQTDGIAYVYSDLNCSGDVQEIIQPGGTALAFGSSVYIG</sequence>
<dbReference type="Proteomes" id="UP001216579">
    <property type="component" value="Unassembled WGS sequence"/>
</dbReference>
<proteinExistence type="predicted"/>
<evidence type="ECO:0008006" key="4">
    <source>
        <dbReference type="Google" id="ProtNLM"/>
    </source>
</evidence>